<evidence type="ECO:0000313" key="6">
    <source>
        <dbReference type="EMBL" id="SUZ73970.1"/>
    </source>
</evidence>
<sequence>MDRLTVSDGTDTATLTGAGRTPDGDLARWRLEVDLADLDTATGTTADRERRLLEAATQAVGLQGGGRLEYWVERVGPQGDHVPTSAGFTPTRDLLRLRRELPALATDLPTRAFVSGDAEAFLAVNNLAFDWHPDQGGMTDADLEARQAETWYDPDGFLLHEVADDLLGFCWTKVHTNEDPPVGEIYAIAVHPEHHGKGLGRALTLAGLAHLAGRRLRHAILYVESDNRPALRLYRGLGFETEFTNRSYQRIVR</sequence>
<dbReference type="AlphaFoldDB" id="A0A381Q4G1"/>
<dbReference type="InterPro" id="IPR000182">
    <property type="entry name" value="GNAT_dom"/>
</dbReference>
<dbReference type="EMBL" id="UINC01001195">
    <property type="protein sequence ID" value="SUZ73970.1"/>
    <property type="molecule type" value="Genomic_DNA"/>
</dbReference>
<dbReference type="GO" id="GO:0016747">
    <property type="term" value="F:acyltransferase activity, transferring groups other than amino-acyl groups"/>
    <property type="evidence" value="ECO:0007669"/>
    <property type="project" value="InterPro"/>
</dbReference>
<proteinExistence type="predicted"/>
<organism evidence="6">
    <name type="scientific">marine metagenome</name>
    <dbReference type="NCBI Taxonomy" id="408172"/>
    <lineage>
        <taxon>unclassified sequences</taxon>
        <taxon>metagenomes</taxon>
        <taxon>ecological metagenomes</taxon>
    </lineage>
</organism>
<dbReference type="InterPro" id="IPR050680">
    <property type="entry name" value="YpeA/RimI_acetyltransf"/>
</dbReference>
<keyword evidence="3" id="KW-0012">Acyltransferase</keyword>
<dbReference type="PANTHER" id="PTHR43420:SF12">
    <property type="entry name" value="N-ACETYLTRANSFERASE DOMAIN-CONTAINING PROTEIN"/>
    <property type="match status" value="1"/>
</dbReference>
<dbReference type="PANTHER" id="PTHR43420">
    <property type="entry name" value="ACETYLTRANSFERASE"/>
    <property type="match status" value="1"/>
</dbReference>
<dbReference type="Gene3D" id="3.40.630.30">
    <property type="match status" value="1"/>
</dbReference>
<dbReference type="Pfam" id="PF00583">
    <property type="entry name" value="Acetyltransf_1"/>
    <property type="match status" value="1"/>
</dbReference>
<dbReference type="InterPro" id="IPR017813">
    <property type="entry name" value="Mycothiol_AcTrfase"/>
</dbReference>
<accession>A0A381Q4G1</accession>
<feature type="region of interest" description="Disordered" evidence="4">
    <location>
        <begin position="1"/>
        <end position="21"/>
    </location>
</feature>
<gene>
    <name evidence="6" type="ORF">METZ01_LOCUS26824</name>
</gene>
<evidence type="ECO:0000259" key="5">
    <source>
        <dbReference type="PROSITE" id="PS51186"/>
    </source>
</evidence>
<evidence type="ECO:0000256" key="4">
    <source>
        <dbReference type="SAM" id="MobiDB-lite"/>
    </source>
</evidence>
<dbReference type="PROSITE" id="PS51186">
    <property type="entry name" value="GNAT"/>
    <property type="match status" value="1"/>
</dbReference>
<evidence type="ECO:0000256" key="1">
    <source>
        <dbReference type="ARBA" id="ARBA00022679"/>
    </source>
</evidence>
<feature type="compositionally biased region" description="Low complexity" evidence="4">
    <location>
        <begin position="8"/>
        <end position="21"/>
    </location>
</feature>
<dbReference type="SUPFAM" id="SSF55729">
    <property type="entry name" value="Acyl-CoA N-acyltransferases (Nat)"/>
    <property type="match status" value="1"/>
</dbReference>
<name>A0A381Q4G1_9ZZZZ</name>
<keyword evidence="2" id="KW-0677">Repeat</keyword>
<protein>
    <recommendedName>
        <fullName evidence="5">N-acetyltransferase domain-containing protein</fullName>
    </recommendedName>
</protein>
<reference evidence="6" key="1">
    <citation type="submission" date="2018-05" db="EMBL/GenBank/DDBJ databases">
        <authorList>
            <person name="Lanie J.A."/>
            <person name="Ng W.-L."/>
            <person name="Kazmierczak K.M."/>
            <person name="Andrzejewski T.M."/>
            <person name="Davidsen T.M."/>
            <person name="Wayne K.J."/>
            <person name="Tettelin H."/>
            <person name="Glass J.I."/>
            <person name="Rusch D."/>
            <person name="Podicherti R."/>
            <person name="Tsui H.-C.T."/>
            <person name="Winkler M.E."/>
        </authorList>
    </citation>
    <scope>NUCLEOTIDE SEQUENCE</scope>
</reference>
<feature type="domain" description="N-acetyltransferase" evidence="5">
    <location>
        <begin position="108"/>
        <end position="253"/>
    </location>
</feature>
<keyword evidence="1" id="KW-0808">Transferase</keyword>
<evidence type="ECO:0000256" key="3">
    <source>
        <dbReference type="ARBA" id="ARBA00023315"/>
    </source>
</evidence>
<evidence type="ECO:0000256" key="2">
    <source>
        <dbReference type="ARBA" id="ARBA00022737"/>
    </source>
</evidence>
<dbReference type="NCBIfam" id="TIGR03448">
    <property type="entry name" value="mycothiol_MshD"/>
    <property type="match status" value="1"/>
</dbReference>
<dbReference type="InterPro" id="IPR016181">
    <property type="entry name" value="Acyl_CoA_acyltransferase"/>
</dbReference>
<dbReference type="CDD" id="cd04301">
    <property type="entry name" value="NAT_SF"/>
    <property type="match status" value="1"/>
</dbReference>